<sequence length="117" mass="13322">MRSWLLPLLMLLSLDVHAEACVVHSQGQGLDVKLCQENRSIPTQLFRDGFCKPEMKGQQVEVTYVDKCPTGAFGICRNARISNQPYRQDLHYYGVASDARYLRPFCETQSQGQWVSP</sequence>
<reference evidence="3" key="1">
    <citation type="submission" date="2015-05" db="EMBL/GenBank/DDBJ databases">
        <title>Draft genome sequencing of a biphenyl-degrading bacterium, Pseudomonas balearica KF707 (=NBRC110670).</title>
        <authorList>
            <person name="Kimura N."/>
            <person name="Hirose J."/>
            <person name="Watanabe T."/>
            <person name="Suenaga H."/>
            <person name="Fujihara H."/>
            <person name="Noguchi M."/>
            <person name="Hashimoto M."/>
            <person name="Shimodaira J."/>
            <person name="Tsuchikane K."/>
            <person name="Hosoyama A."/>
            <person name="Yamazoe A."/>
            <person name="Fujita N."/>
            <person name="Furukawa K."/>
        </authorList>
    </citation>
    <scope>NUCLEOTIDE SEQUENCE [LARGE SCALE GENOMIC DNA]</scope>
    <source>
        <strain evidence="3">DSM 10086 / NBRC 110670 / KF707</strain>
    </source>
</reference>
<dbReference type="EMBL" id="AP014862">
    <property type="protein sequence ID" value="BAU77363.1"/>
    <property type="molecule type" value="Genomic_DNA"/>
</dbReference>
<dbReference type="AlphaFoldDB" id="A0AAD1C5Y4"/>
<feature type="signal peptide" evidence="1">
    <location>
        <begin position="1"/>
        <end position="18"/>
    </location>
</feature>
<keyword evidence="1" id="KW-0732">Signal</keyword>
<proteinExistence type="predicted"/>
<protein>
    <submittedName>
        <fullName evidence="2">NADH:ubiquinone oxidoreductase 49 kD subunit 7</fullName>
    </submittedName>
</protein>
<gene>
    <name evidence="2" type="ORF">KF707C_56750</name>
</gene>
<organism evidence="2 3">
    <name type="scientific">Metapseudomonas furukawaii</name>
    <name type="common">Pseudomonas furukawaii</name>
    <dbReference type="NCBI Taxonomy" id="1149133"/>
    <lineage>
        <taxon>Bacteria</taxon>
        <taxon>Pseudomonadati</taxon>
        <taxon>Pseudomonadota</taxon>
        <taxon>Gammaproteobacteria</taxon>
        <taxon>Pseudomonadales</taxon>
        <taxon>Pseudomonadaceae</taxon>
        <taxon>Metapseudomonas</taxon>
    </lineage>
</organism>
<evidence type="ECO:0000313" key="2">
    <source>
        <dbReference type="EMBL" id="BAU77363.1"/>
    </source>
</evidence>
<feature type="chain" id="PRO_5042048756" evidence="1">
    <location>
        <begin position="19"/>
        <end position="117"/>
    </location>
</feature>
<evidence type="ECO:0000313" key="3">
    <source>
        <dbReference type="Proteomes" id="UP000218554"/>
    </source>
</evidence>
<keyword evidence="3" id="KW-1185">Reference proteome</keyword>
<name>A0AAD1C5Y4_METFU</name>
<evidence type="ECO:0000256" key="1">
    <source>
        <dbReference type="SAM" id="SignalP"/>
    </source>
</evidence>
<dbReference type="RefSeq" id="WP_003457960.1">
    <property type="nucleotide sequence ID" value="NZ_AJMR01000232.1"/>
</dbReference>
<accession>A0AAD1C5Y4</accession>
<reference evidence="2 3" key="2">
    <citation type="journal article" date="2017" name="Int. J. Syst. Evol. Microbiol.">
        <title>Pseudomonas furukawaii sp. nov., a polychlorinated biphenyl-degrading bacterium isolated from biphenyl-contaminated soil in Japan.</title>
        <authorList>
            <person name="Kimura N."/>
            <person name="Watanabe T."/>
            <person name="Suenaga H."/>
            <person name="Fujihara H."/>
            <person name="Futagami T."/>
            <person name="Goto M."/>
            <person name="Hanada S."/>
            <person name="Hirose J."/>
        </authorList>
    </citation>
    <scope>NUCLEOTIDE SEQUENCE [LARGE SCALE GENOMIC DNA]</scope>
    <source>
        <strain evidence="3">DSM 10086 / NBRC 110670 / KF707</strain>
    </source>
</reference>
<dbReference type="Proteomes" id="UP000218554">
    <property type="component" value="Chromosome"/>
</dbReference>
<dbReference type="KEGG" id="pfuw:KF707C_56750"/>